<dbReference type="EMBL" id="CP042436">
    <property type="protein sequence ID" value="QEC62946.1"/>
    <property type="molecule type" value="Genomic_DNA"/>
</dbReference>
<dbReference type="Proteomes" id="UP000321479">
    <property type="component" value="Chromosome"/>
</dbReference>
<evidence type="ECO:0008006" key="3">
    <source>
        <dbReference type="Google" id="ProtNLM"/>
    </source>
</evidence>
<name>A0A5B8UX25_9SPHI</name>
<evidence type="ECO:0000313" key="2">
    <source>
        <dbReference type="Proteomes" id="UP000321479"/>
    </source>
</evidence>
<organism evidence="1 2">
    <name type="scientific">Mucilaginibacter ginsenosidivorans</name>
    <dbReference type="NCBI Taxonomy" id="398053"/>
    <lineage>
        <taxon>Bacteria</taxon>
        <taxon>Pseudomonadati</taxon>
        <taxon>Bacteroidota</taxon>
        <taxon>Sphingobacteriia</taxon>
        <taxon>Sphingobacteriales</taxon>
        <taxon>Sphingobacteriaceae</taxon>
        <taxon>Mucilaginibacter</taxon>
    </lineage>
</organism>
<dbReference type="AlphaFoldDB" id="A0A5B8UX25"/>
<proteinExistence type="predicted"/>
<reference evidence="1 2" key="1">
    <citation type="journal article" date="2017" name="Curr. Microbiol.">
        <title>Mucilaginibacter ginsenosidivorans sp. nov., Isolated from Soil of Ginseng Field.</title>
        <authorList>
            <person name="Kim M.M."/>
            <person name="Siddiqi M.Z."/>
            <person name="Im W.T."/>
        </authorList>
    </citation>
    <scope>NUCLEOTIDE SEQUENCE [LARGE SCALE GENOMIC DNA]</scope>
    <source>
        <strain evidence="1 2">Gsoil 3017</strain>
    </source>
</reference>
<dbReference type="OrthoDB" id="7058581at2"/>
<keyword evidence="2" id="KW-1185">Reference proteome</keyword>
<sequence>MRKFFLLATGLLLFQQGISQVKNTSYTTQTGEKVLRLESVLPVDIKTAWKLFTTDEGLKTWIAPQAHINLAVGGSVVTNYDKNKPLSDPSSITLPIINYIDQEMITFKVNLNDNFDPAARAEDKNLQEVILLKAIGPQQTQVVSLMMGWGKGPAWDKTYNFFAKGNEWTYNELLKNYK</sequence>
<protein>
    <recommendedName>
        <fullName evidence="3">SRPBCC domain-containing protein</fullName>
    </recommendedName>
</protein>
<accession>A0A5B8UX25</accession>
<evidence type="ECO:0000313" key="1">
    <source>
        <dbReference type="EMBL" id="QEC62946.1"/>
    </source>
</evidence>
<dbReference type="SUPFAM" id="SSF55961">
    <property type="entry name" value="Bet v1-like"/>
    <property type="match status" value="1"/>
</dbReference>
<dbReference type="Gene3D" id="3.30.530.20">
    <property type="match status" value="1"/>
</dbReference>
<dbReference type="RefSeq" id="WP_147031522.1">
    <property type="nucleotide sequence ID" value="NZ_CP042436.1"/>
</dbReference>
<dbReference type="KEGG" id="mgin:FRZ54_10270"/>
<gene>
    <name evidence="1" type="ORF">FRZ54_10270</name>
</gene>
<dbReference type="InterPro" id="IPR023393">
    <property type="entry name" value="START-like_dom_sf"/>
</dbReference>